<comment type="caution">
    <text evidence="1">The sequence shown here is derived from an EMBL/GenBank/DDBJ whole genome shotgun (WGS) entry which is preliminary data.</text>
</comment>
<organism evidence="1 2">
    <name type="scientific">Solanum pinnatisectum</name>
    <name type="common">tansyleaf nightshade</name>
    <dbReference type="NCBI Taxonomy" id="50273"/>
    <lineage>
        <taxon>Eukaryota</taxon>
        <taxon>Viridiplantae</taxon>
        <taxon>Streptophyta</taxon>
        <taxon>Embryophyta</taxon>
        <taxon>Tracheophyta</taxon>
        <taxon>Spermatophyta</taxon>
        <taxon>Magnoliopsida</taxon>
        <taxon>eudicotyledons</taxon>
        <taxon>Gunneridae</taxon>
        <taxon>Pentapetalae</taxon>
        <taxon>asterids</taxon>
        <taxon>lamiids</taxon>
        <taxon>Solanales</taxon>
        <taxon>Solanaceae</taxon>
        <taxon>Solanoideae</taxon>
        <taxon>Solaneae</taxon>
        <taxon>Solanum</taxon>
    </lineage>
</organism>
<dbReference type="Proteomes" id="UP001311915">
    <property type="component" value="Unassembled WGS sequence"/>
</dbReference>
<reference evidence="1 2" key="1">
    <citation type="submission" date="2023-10" db="EMBL/GenBank/DDBJ databases">
        <title>Genome-Wide Identification Analysis in wild type Solanum Pinnatisectum Reveals Some Genes Defensing Phytophthora Infestans.</title>
        <authorList>
            <person name="Sun C."/>
        </authorList>
    </citation>
    <scope>NUCLEOTIDE SEQUENCE [LARGE SCALE GENOMIC DNA]</scope>
    <source>
        <strain evidence="1">LQN</strain>
        <tissue evidence="1">Leaf</tissue>
    </source>
</reference>
<name>A0AAV9MII5_9SOLN</name>
<evidence type="ECO:0000313" key="2">
    <source>
        <dbReference type="Proteomes" id="UP001311915"/>
    </source>
</evidence>
<dbReference type="EMBL" id="JAWPEI010000001">
    <property type="protein sequence ID" value="KAK4737566.1"/>
    <property type="molecule type" value="Genomic_DNA"/>
</dbReference>
<proteinExistence type="predicted"/>
<gene>
    <name evidence="1" type="ORF">R3W88_001263</name>
</gene>
<dbReference type="AlphaFoldDB" id="A0AAV9MII5"/>
<evidence type="ECO:0000313" key="1">
    <source>
        <dbReference type="EMBL" id="KAK4737566.1"/>
    </source>
</evidence>
<protein>
    <submittedName>
        <fullName evidence="1">Uncharacterized protein</fullName>
    </submittedName>
</protein>
<accession>A0AAV9MII5</accession>
<sequence length="73" mass="8743">MVKNMPSSCFELSLKDFVEQPKSLEYQEECLIDNNRGKNQVMQNRVNITKNNKLEVKELRMEGYLSRWFPLFL</sequence>
<keyword evidence="2" id="KW-1185">Reference proteome</keyword>